<keyword evidence="7" id="KW-0058">Aromatic hydrocarbons catabolism</keyword>
<dbReference type="Proteomes" id="UP001055167">
    <property type="component" value="Unassembled WGS sequence"/>
</dbReference>
<evidence type="ECO:0000259" key="11">
    <source>
        <dbReference type="PROSITE" id="PS00083"/>
    </source>
</evidence>
<gene>
    <name evidence="12" type="ORF">OPKNFCMD_0453</name>
</gene>
<evidence type="ECO:0000256" key="3">
    <source>
        <dbReference type="ARBA" id="ARBA00004957"/>
    </source>
</evidence>
<reference evidence="12" key="2">
    <citation type="submission" date="2021-08" db="EMBL/GenBank/DDBJ databases">
        <authorList>
            <person name="Tani A."/>
            <person name="Ola A."/>
            <person name="Ogura Y."/>
            <person name="Katsura K."/>
            <person name="Hayashi T."/>
        </authorList>
    </citation>
    <scope>NUCLEOTIDE SEQUENCE</scope>
    <source>
        <strain evidence="12">KCTC 52305</strain>
    </source>
</reference>
<evidence type="ECO:0000256" key="9">
    <source>
        <dbReference type="ARBA" id="ARBA00023002"/>
    </source>
</evidence>
<evidence type="ECO:0000256" key="8">
    <source>
        <dbReference type="ARBA" id="ARBA00022964"/>
    </source>
</evidence>
<dbReference type="InterPro" id="IPR000627">
    <property type="entry name" value="Intradiol_dOase_C"/>
</dbReference>
<dbReference type="Pfam" id="PF04444">
    <property type="entry name" value="Dioxygenase_N"/>
    <property type="match status" value="1"/>
</dbReference>
<keyword evidence="9" id="KW-0560">Oxidoreductase</keyword>
<dbReference type="PROSITE" id="PS00083">
    <property type="entry name" value="INTRADIOL_DIOXYGENAS"/>
    <property type="match status" value="1"/>
</dbReference>
<dbReference type="InterPro" id="IPR050770">
    <property type="entry name" value="Intradiol_RC_Dioxygenase"/>
</dbReference>
<comment type="caution">
    <text evidence="12">The sequence shown here is derived from an EMBL/GenBank/DDBJ whole genome shotgun (WGS) entry which is preliminary data.</text>
</comment>
<comment type="catalytic activity">
    <reaction evidence="1">
        <text>catechol + O2 = cis,cis-muconate + 2 H(+)</text>
        <dbReference type="Rhea" id="RHEA:23852"/>
        <dbReference type="ChEBI" id="CHEBI:15378"/>
        <dbReference type="ChEBI" id="CHEBI:15379"/>
        <dbReference type="ChEBI" id="CHEBI:18135"/>
        <dbReference type="ChEBI" id="CHEBI:32379"/>
        <dbReference type="EC" id="1.13.11.1"/>
    </reaction>
</comment>
<evidence type="ECO:0000256" key="4">
    <source>
        <dbReference type="ARBA" id="ARBA00007825"/>
    </source>
</evidence>
<evidence type="ECO:0000313" key="12">
    <source>
        <dbReference type="EMBL" id="GJD47743.1"/>
    </source>
</evidence>
<dbReference type="SUPFAM" id="SSF49482">
    <property type="entry name" value="Aromatic compound dioxygenase"/>
    <property type="match status" value="1"/>
</dbReference>
<keyword evidence="8" id="KW-0223">Dioxygenase</keyword>
<dbReference type="InterPro" id="IPR007535">
    <property type="entry name" value="Catechol_dOase_N"/>
</dbReference>
<evidence type="ECO:0000313" key="13">
    <source>
        <dbReference type="Proteomes" id="UP001055167"/>
    </source>
</evidence>
<organism evidence="12 13">
    <name type="scientific">Methylobacterium crusticola</name>
    <dbReference type="NCBI Taxonomy" id="1697972"/>
    <lineage>
        <taxon>Bacteria</taxon>
        <taxon>Pseudomonadati</taxon>
        <taxon>Pseudomonadota</taxon>
        <taxon>Alphaproteobacteria</taxon>
        <taxon>Hyphomicrobiales</taxon>
        <taxon>Methylobacteriaceae</taxon>
        <taxon>Methylobacterium</taxon>
    </lineage>
</organism>
<dbReference type="InterPro" id="IPR015889">
    <property type="entry name" value="Intradiol_dOase_core"/>
</dbReference>
<protein>
    <recommendedName>
        <fullName evidence="5">catechol 1,2-dioxygenase</fullName>
        <ecNumber evidence="5">1.13.11.1</ecNumber>
    </recommendedName>
</protein>
<dbReference type="NCBIfam" id="TIGR02439">
    <property type="entry name" value="catechol_proteo"/>
    <property type="match status" value="1"/>
</dbReference>
<keyword evidence="10" id="KW-0408">Iron</keyword>
<dbReference type="Gene3D" id="2.60.130.10">
    <property type="entry name" value="Aromatic compound dioxygenase"/>
    <property type="match status" value="1"/>
</dbReference>
<dbReference type="EC" id="1.13.11.1" evidence="5"/>
<evidence type="ECO:0000256" key="7">
    <source>
        <dbReference type="ARBA" id="ARBA00022797"/>
    </source>
</evidence>
<dbReference type="EMBL" id="BPQH01000001">
    <property type="protein sequence ID" value="GJD47743.1"/>
    <property type="molecule type" value="Genomic_DNA"/>
</dbReference>
<sequence length="329" mass="35983">MTHIATTHMATTHPATTHRAAAPALVETPEVQALLDRVAGLDNDRGNPRLKRILRRVVGDACRIIEDLEVTPDEFWTAMNYLTETGRANEFGLLMPGLGIEHFLDLCIDAQERRAGIEGGTPRTIEGPLYVAGAPLAKGEARLDDDPEEGEVLIVEGRVTGTGGAPLANAVVDVWHANTVGNYSVFDRSQSTWNLRRRIETDREGRYRFRSIVPKGYGCPPQGRTQALLDQVGRHGQRPAHIHFFVSGAGHRQLTTQINLSDDPYLYDDFAFATREGLVAEVERVTEPAALARAGLDAPFSRIRFDFALNPEVANAPAAVVVRAHAEAA</sequence>
<evidence type="ECO:0000256" key="6">
    <source>
        <dbReference type="ARBA" id="ARBA00022723"/>
    </source>
</evidence>
<proteinExistence type="inferred from homology"/>
<reference evidence="12" key="1">
    <citation type="journal article" date="2021" name="Front. Microbiol.">
        <title>Comprehensive Comparative Genomics and Phenotyping of Methylobacterium Species.</title>
        <authorList>
            <person name="Alessa O."/>
            <person name="Ogura Y."/>
            <person name="Fujitani Y."/>
            <person name="Takami H."/>
            <person name="Hayashi T."/>
            <person name="Sahin N."/>
            <person name="Tani A."/>
        </authorList>
    </citation>
    <scope>NUCLEOTIDE SEQUENCE</scope>
    <source>
        <strain evidence="12">KCTC 52305</strain>
    </source>
</reference>
<dbReference type="PANTHER" id="PTHR33711:SF7">
    <property type="entry name" value="INTRADIOL RING-CLEAVAGE DIOXYGENASES DOMAIN-CONTAINING PROTEIN-RELATED"/>
    <property type="match status" value="1"/>
</dbReference>
<accession>A0ABQ4QR33</accession>
<evidence type="ECO:0000256" key="1">
    <source>
        <dbReference type="ARBA" id="ARBA00001312"/>
    </source>
</evidence>
<comment type="pathway">
    <text evidence="3">Aromatic compound metabolism; beta-ketoadipate pathway; 5-oxo-4,5-dihydro-2-furylacetate from catechol: step 1/3.</text>
</comment>
<dbReference type="InterPro" id="IPR012801">
    <property type="entry name" value="Cchol_dOase_prob"/>
</dbReference>
<keyword evidence="6" id="KW-0479">Metal-binding</keyword>
<dbReference type="Pfam" id="PF00775">
    <property type="entry name" value="Dioxygenase_C"/>
    <property type="match status" value="1"/>
</dbReference>
<evidence type="ECO:0000256" key="5">
    <source>
        <dbReference type="ARBA" id="ARBA00013118"/>
    </source>
</evidence>
<comment type="similarity">
    <text evidence="4">Belongs to the intradiol ring-cleavage dioxygenase family.</text>
</comment>
<name>A0ABQ4QR33_9HYPH</name>
<evidence type="ECO:0000256" key="10">
    <source>
        <dbReference type="ARBA" id="ARBA00023004"/>
    </source>
</evidence>
<comment type="cofactor">
    <cofactor evidence="2">
        <name>Fe(3+)</name>
        <dbReference type="ChEBI" id="CHEBI:29034"/>
    </cofactor>
</comment>
<keyword evidence="13" id="KW-1185">Reference proteome</keyword>
<dbReference type="PANTHER" id="PTHR33711">
    <property type="entry name" value="DIOXYGENASE, PUTATIVE (AFU_ORTHOLOGUE AFUA_2G02910)-RELATED"/>
    <property type="match status" value="1"/>
</dbReference>
<evidence type="ECO:0000256" key="2">
    <source>
        <dbReference type="ARBA" id="ARBA00001965"/>
    </source>
</evidence>
<feature type="domain" description="Intradiol ring-cleavage dioxygenases" evidence="11">
    <location>
        <begin position="155"/>
        <end position="183"/>
    </location>
</feature>